<dbReference type="EMBL" id="CP071839">
    <property type="protein sequence ID" value="QTE03075.1"/>
    <property type="molecule type" value="Genomic_DNA"/>
</dbReference>
<feature type="region of interest" description="Disordered" evidence="1">
    <location>
        <begin position="146"/>
        <end position="269"/>
    </location>
</feature>
<accession>A0ABX7U207</accession>
<sequence length="269" mass="28904">MPPDSPWTVQQGIAEAGWTPGARLRRRRPGDAALETGTEMATPVIALAAQSVNQVIHGQRVVPSTWTSIGACMRSAYHTWLRQPCGRARNTSCLRAARSPTRKLGPLPRRQIRAIARCSVGIDGGGSPSPLAARAGSSRWTAARFPFHSASRARPSVTVTARDTRPPPPVHGPQPRPARRPPATATPHAPVSRARPPPTSAAQRFPSRRKAGRRRTAAPATRESTQPATHHSPLTGPDPALPESPRSTPTSIGQRIRTHETETASPIRH</sequence>
<evidence type="ECO:0000313" key="2">
    <source>
        <dbReference type="EMBL" id="QTE03075.1"/>
    </source>
</evidence>
<feature type="compositionally biased region" description="Pro residues" evidence="1">
    <location>
        <begin position="166"/>
        <end position="176"/>
    </location>
</feature>
<protein>
    <submittedName>
        <fullName evidence="2">Uncharacterized protein</fullName>
    </submittedName>
</protein>
<dbReference type="Proteomes" id="UP000663908">
    <property type="component" value="Chromosome"/>
</dbReference>
<gene>
    <name evidence="2" type="ORF">S1361_37415</name>
</gene>
<organism evidence="2 3">
    <name type="scientific">Streptomyces cyanogenus</name>
    <dbReference type="NCBI Taxonomy" id="80860"/>
    <lineage>
        <taxon>Bacteria</taxon>
        <taxon>Bacillati</taxon>
        <taxon>Actinomycetota</taxon>
        <taxon>Actinomycetes</taxon>
        <taxon>Kitasatosporales</taxon>
        <taxon>Streptomycetaceae</taxon>
        <taxon>Streptomyces</taxon>
    </lineage>
</organism>
<name>A0ABX7U207_STRCY</name>
<evidence type="ECO:0000313" key="3">
    <source>
        <dbReference type="Proteomes" id="UP000663908"/>
    </source>
</evidence>
<feature type="compositionally biased region" description="Basic residues" evidence="1">
    <location>
        <begin position="206"/>
        <end position="216"/>
    </location>
</feature>
<evidence type="ECO:0000256" key="1">
    <source>
        <dbReference type="SAM" id="MobiDB-lite"/>
    </source>
</evidence>
<feature type="compositionally biased region" description="Low complexity" evidence="1">
    <location>
        <begin position="181"/>
        <end position="190"/>
    </location>
</feature>
<reference evidence="2 3" key="1">
    <citation type="submission" date="2021-03" db="EMBL/GenBank/DDBJ databases">
        <title>Complete genome sequence of Streptomyces cyanogenus S136, producer of anticancer angucycline landomycin A.</title>
        <authorList>
            <person name="Hrab P."/>
            <person name="Ruckert C."/>
            <person name="Busche T."/>
            <person name="Ostash I."/>
            <person name="Kalinowski J."/>
            <person name="Fedorenko V."/>
            <person name="Yushchuk O."/>
            <person name="Ostash B."/>
        </authorList>
    </citation>
    <scope>NUCLEOTIDE SEQUENCE [LARGE SCALE GENOMIC DNA]</scope>
    <source>
        <strain evidence="2 3">S136</strain>
    </source>
</reference>
<keyword evidence="3" id="KW-1185">Reference proteome</keyword>
<proteinExistence type="predicted"/>